<accession>A0A9P7FMX4</accession>
<proteinExistence type="predicted"/>
<feature type="non-terminal residue" evidence="1">
    <location>
        <position position="66"/>
    </location>
</feature>
<protein>
    <submittedName>
        <fullName evidence="1">Uncharacterized protein</fullName>
    </submittedName>
</protein>
<gene>
    <name evidence="1" type="ORF">H0H81_000269</name>
</gene>
<reference evidence="1" key="1">
    <citation type="submission" date="2021-02" db="EMBL/GenBank/DDBJ databases">
        <authorList>
            <person name="Nieuwenhuis M."/>
            <person name="Van De Peppel L.J.J."/>
        </authorList>
    </citation>
    <scope>NUCLEOTIDE SEQUENCE</scope>
    <source>
        <strain evidence="1">D49</strain>
    </source>
</reference>
<dbReference type="AlphaFoldDB" id="A0A9P7FMX4"/>
<reference evidence="1" key="2">
    <citation type="submission" date="2021-10" db="EMBL/GenBank/DDBJ databases">
        <title>Phylogenomics reveals ancestral predisposition of the termite-cultivated fungus Termitomyces towards a domesticated lifestyle.</title>
        <authorList>
            <person name="Auxier B."/>
            <person name="Grum-Grzhimaylo A."/>
            <person name="Cardenas M.E."/>
            <person name="Lodge J.D."/>
            <person name="Laessoe T."/>
            <person name="Pedersen O."/>
            <person name="Smith M.E."/>
            <person name="Kuyper T.W."/>
            <person name="Franco-Molano E.A."/>
            <person name="Baroni T.J."/>
            <person name="Aanen D.K."/>
        </authorList>
    </citation>
    <scope>NUCLEOTIDE SEQUENCE</scope>
    <source>
        <strain evidence="1">D49</strain>
    </source>
</reference>
<organism evidence="1 2">
    <name type="scientific">Sphagnurus paluster</name>
    <dbReference type="NCBI Taxonomy" id="117069"/>
    <lineage>
        <taxon>Eukaryota</taxon>
        <taxon>Fungi</taxon>
        <taxon>Dikarya</taxon>
        <taxon>Basidiomycota</taxon>
        <taxon>Agaricomycotina</taxon>
        <taxon>Agaricomycetes</taxon>
        <taxon>Agaricomycetidae</taxon>
        <taxon>Agaricales</taxon>
        <taxon>Tricholomatineae</taxon>
        <taxon>Lyophyllaceae</taxon>
        <taxon>Sphagnurus</taxon>
    </lineage>
</organism>
<dbReference type="Proteomes" id="UP000717328">
    <property type="component" value="Unassembled WGS sequence"/>
</dbReference>
<keyword evidence="2" id="KW-1185">Reference proteome</keyword>
<name>A0A9P7FMX4_9AGAR</name>
<evidence type="ECO:0000313" key="2">
    <source>
        <dbReference type="Proteomes" id="UP000717328"/>
    </source>
</evidence>
<evidence type="ECO:0000313" key="1">
    <source>
        <dbReference type="EMBL" id="KAG5634937.1"/>
    </source>
</evidence>
<comment type="caution">
    <text evidence="1">The sequence shown here is derived from an EMBL/GenBank/DDBJ whole genome shotgun (WGS) entry which is preliminary data.</text>
</comment>
<dbReference type="OrthoDB" id="2317741at2759"/>
<sequence length="66" mass="7129">MVGASASPVNQAKRDVYTPPVLYPHAGTVWNVGERHNVTWDTSNPPKSITNKIGTIMLRKGGLTTP</sequence>
<dbReference type="EMBL" id="JABCKI010006227">
    <property type="protein sequence ID" value="KAG5634937.1"/>
    <property type="molecule type" value="Genomic_DNA"/>
</dbReference>